<dbReference type="PANTHER" id="PTHR10357">
    <property type="entry name" value="ALPHA-AMYLASE FAMILY MEMBER"/>
    <property type="match status" value="1"/>
</dbReference>
<sequence length="918" mass="101397">MPATPPRATARLQFHAGFTLHDAVPLVPYFARLGISHLYASPLLTARPGSTHGYDIVDHSRINPELGGEPALERLVQALHAHEMGLILDIVPNHMGVGGSDNAWWLDVLEWGRQSAYAGFFDIDWNPPDASLRNRLLAPFLGAPYGAALASGDLAMRFDAAAGKLFIGYFEHRFPLHPPHIAGMLRLAANPALAPAIDAFAAIPAGERGRALARDAEAVLAGIAATPPGALAIAQVLAAFAPDQEAGRARLHRLLERQHYRLAWWRTATDEINWRRFFDVNALAGLRVERPEVYDATHELIERLYAEGSIDGLRIDHVDGLADPRRYLRKLRRRMQALRPDLEPLIWVEKILAPFEALRPDWQTDGTTGYDFMDRAAAVLHDPAGEAPLTTLWSETTGRPAAFEAEAVAARRQILRDNLASELNAAAVMLKRVADQDLVTRDVTLTALRRVLAEVLAHFPVYRLYITPAGRDEEDRRILTWALAGARRALRAKDQPLLELLDTWLGGEAPRGLPQAQRRARLAAAVRFQQLSAPTAAKSVEDTGFYRYGRLISRNEVGSEPSRFAMTPTAFHAINRNRAQQLPQALLATATHDHKRGEDARARLAVLSELPEEWATALTRWTRLNAPLKREAGGAPAPDAADEAMLYQTLLGAWPPGLDASDVEGTAELRTRVAAWQEKALREAKRHSEWAVPDEAYEQACTGFLDHLFDPSRQAPVLGEIAALAERLSPAGAINGLAQLLLRCTAPGVPDLYQGTELWDFSLVDPDNRRPVDFPLRERSLADGTPPAQLLNHWRDGRVKQAILHRALLHRARHPALYAEGSYEPLAVEGPMAGHVLAFGRRLGKQRSVTVVTRLAARLVEQRPHVAPELWAETKLVLPRHYLGIMRDSLLQEAAPSAPSIRIGDLLRHLPVALLEGE</sequence>
<dbReference type="SUPFAM" id="SSF51445">
    <property type="entry name" value="(Trans)glycosidases"/>
    <property type="match status" value="1"/>
</dbReference>
<reference evidence="2" key="2">
    <citation type="journal article" date="2021" name="Syst. Appl. Microbiol.">
        <title>Roseomonas hellenica sp. nov., isolated from roots of wild-growing Alkanna tinctoria.</title>
        <authorList>
            <person name="Rat A."/>
            <person name="Naranjo H.D."/>
            <person name="Lebbe L."/>
            <person name="Cnockaert M."/>
            <person name="Krigas N."/>
            <person name="Grigoriadou K."/>
            <person name="Maloupa E."/>
            <person name="Willems A."/>
        </authorList>
    </citation>
    <scope>NUCLEOTIDE SEQUENCE</scope>
    <source>
        <strain evidence="2">LMG 28251</strain>
    </source>
</reference>
<dbReference type="SMART" id="SM00642">
    <property type="entry name" value="Aamy"/>
    <property type="match status" value="1"/>
</dbReference>
<dbReference type="Gene3D" id="3.20.20.80">
    <property type="entry name" value="Glycosidases"/>
    <property type="match status" value="3"/>
</dbReference>
<dbReference type="RefSeq" id="WP_211873451.1">
    <property type="nucleotide sequence ID" value="NZ_JAAEDH010000005.1"/>
</dbReference>
<dbReference type="CDD" id="cd11336">
    <property type="entry name" value="AmyAc_MTSase"/>
    <property type="match status" value="1"/>
</dbReference>
<keyword evidence="3" id="KW-1185">Reference proteome</keyword>
<evidence type="ECO:0000313" key="3">
    <source>
        <dbReference type="Proteomes" id="UP001196068"/>
    </source>
</evidence>
<evidence type="ECO:0000259" key="1">
    <source>
        <dbReference type="SMART" id="SM00642"/>
    </source>
</evidence>
<dbReference type="InterPro" id="IPR012767">
    <property type="entry name" value="Trehalose_TreY"/>
</dbReference>
<gene>
    <name evidence="2" type="primary">treY</name>
    <name evidence="2" type="ORF">GXW79_06005</name>
</gene>
<dbReference type="Gene3D" id="3.30.1590.10">
    <property type="entry name" value="Maltooligosyl trehalose synthase, domain 2"/>
    <property type="match status" value="1"/>
</dbReference>
<dbReference type="InterPro" id="IPR017853">
    <property type="entry name" value="GH"/>
</dbReference>
<organism evidence="2 3">
    <name type="scientific">Plastoroseomonas arctica</name>
    <dbReference type="NCBI Taxonomy" id="1509237"/>
    <lineage>
        <taxon>Bacteria</taxon>
        <taxon>Pseudomonadati</taxon>
        <taxon>Pseudomonadota</taxon>
        <taxon>Alphaproteobacteria</taxon>
        <taxon>Acetobacterales</taxon>
        <taxon>Acetobacteraceae</taxon>
        <taxon>Plastoroseomonas</taxon>
    </lineage>
</organism>
<protein>
    <submittedName>
        <fullName evidence="2">Malto-oligosyltrehalose synthase</fullName>
    </submittedName>
</protein>
<dbReference type="Pfam" id="PF00128">
    <property type="entry name" value="Alpha-amylase"/>
    <property type="match status" value="1"/>
</dbReference>
<evidence type="ECO:0000313" key="2">
    <source>
        <dbReference type="EMBL" id="MBR0654627.1"/>
    </source>
</evidence>
<dbReference type="EMBL" id="JAAEDH010000005">
    <property type="protein sequence ID" value="MBR0654627.1"/>
    <property type="molecule type" value="Genomic_DNA"/>
</dbReference>
<feature type="domain" description="Glycosyl hydrolase family 13 catalytic" evidence="1">
    <location>
        <begin position="12"/>
        <end position="491"/>
    </location>
</feature>
<accession>A0AAF1KRP6</accession>
<dbReference type="GO" id="GO:0030980">
    <property type="term" value="P:alpha-glucan catabolic process"/>
    <property type="evidence" value="ECO:0007669"/>
    <property type="project" value="TreeGrafter"/>
</dbReference>
<dbReference type="GO" id="GO:0047470">
    <property type="term" value="F:(1,4)-alpha-D-glucan 1-alpha-D-glucosylmutase activity"/>
    <property type="evidence" value="ECO:0007669"/>
    <property type="project" value="TreeGrafter"/>
</dbReference>
<proteinExistence type="predicted"/>
<dbReference type="FunFam" id="3.20.20.80:FF:000341">
    <property type="entry name" value="Maltooligosyl trehalose synthase"/>
    <property type="match status" value="1"/>
</dbReference>
<name>A0AAF1KRP6_9PROT</name>
<dbReference type="InterPro" id="IPR006047">
    <property type="entry name" value="GH13_cat_dom"/>
</dbReference>
<dbReference type="GO" id="GO:0005992">
    <property type="term" value="P:trehalose biosynthetic process"/>
    <property type="evidence" value="ECO:0007669"/>
    <property type="project" value="TreeGrafter"/>
</dbReference>
<comment type="caution">
    <text evidence="2">The sequence shown here is derived from an EMBL/GenBank/DDBJ whole genome shotgun (WGS) entry which is preliminary data.</text>
</comment>
<dbReference type="PANTHER" id="PTHR10357:SF216">
    <property type="entry name" value="MALTOOLIGOSYL TREHALOSE SYNTHASE-RELATED"/>
    <property type="match status" value="1"/>
</dbReference>
<dbReference type="AlphaFoldDB" id="A0AAF1KRP6"/>
<reference evidence="2" key="1">
    <citation type="submission" date="2020-01" db="EMBL/GenBank/DDBJ databases">
        <authorList>
            <person name="Rat A."/>
        </authorList>
    </citation>
    <scope>NUCLEOTIDE SEQUENCE</scope>
    <source>
        <strain evidence="2">LMG 28251</strain>
    </source>
</reference>
<dbReference type="Proteomes" id="UP001196068">
    <property type="component" value="Unassembled WGS sequence"/>
</dbReference>
<dbReference type="NCBIfam" id="TIGR02401">
    <property type="entry name" value="trehalose_TreY"/>
    <property type="match status" value="1"/>
</dbReference>